<feature type="transmembrane region" description="Helical" evidence="5">
    <location>
        <begin position="125"/>
        <end position="146"/>
    </location>
</feature>
<dbReference type="EMBL" id="MDYP01000095">
    <property type="protein sequence ID" value="OQD96215.1"/>
    <property type="molecule type" value="Genomic_DNA"/>
</dbReference>
<keyword evidence="3" id="KW-0576">Peroxisome</keyword>
<comment type="subcellular location">
    <subcellularLocation>
        <location evidence="4">Peroxisome membrane</location>
    </subcellularLocation>
</comment>
<evidence type="ECO:0000256" key="2">
    <source>
        <dbReference type="ARBA" id="ARBA00023136"/>
    </source>
</evidence>
<keyword evidence="1" id="KW-0962">Peroxisome biogenesis</keyword>
<dbReference type="PANTHER" id="PTHR12652">
    <property type="entry name" value="PEROXISOMAL BIOGENESIS FACTOR 11"/>
    <property type="match status" value="1"/>
</dbReference>
<name>A0A1V6R444_9EURO</name>
<comment type="caution">
    <text evidence="6">The sequence shown here is derived from an EMBL/GenBank/DDBJ whole genome shotgun (WGS) entry which is preliminary data.</text>
</comment>
<reference evidence="7" key="1">
    <citation type="journal article" date="2017" name="Nat. Microbiol.">
        <title>Global analysis of biosynthetic gene clusters reveals vast potential of secondary metabolite production in Penicillium species.</title>
        <authorList>
            <person name="Nielsen J.C."/>
            <person name="Grijseels S."/>
            <person name="Prigent S."/>
            <person name="Ji B."/>
            <person name="Dainat J."/>
            <person name="Nielsen K.F."/>
            <person name="Frisvad J.C."/>
            <person name="Workman M."/>
            <person name="Nielsen J."/>
        </authorList>
    </citation>
    <scope>NUCLEOTIDE SEQUENCE [LARGE SCALE GENOMIC DNA]</scope>
    <source>
        <strain evidence="7">IBT 29486</strain>
    </source>
</reference>
<dbReference type="Pfam" id="PF05648">
    <property type="entry name" value="PEX11"/>
    <property type="match status" value="1"/>
</dbReference>
<dbReference type="STRING" id="29845.A0A1V6R444"/>
<sequence>MIQQFSRFVKSGAGLEKTLRLIQCVSQIVAALTVSSTLTVQLTTVKLQLALTRRYFRFFGFIDSFQRMSALLGKDGFSSVTGLLELAKCTCFGLYFVLEDLTTLHAMGVYAVPWNDRVMEQANTFWLYALSFSVAGGIWALLVSPAEQPKKNSKRKNQKTASGKATLVKPTAASSQMKQIVVDSCDLLIPLELLGWMPTGDVVVGSTMVLSTLLTAQDIWARV</sequence>
<evidence type="ECO:0000256" key="4">
    <source>
        <dbReference type="ARBA" id="ARBA00046271"/>
    </source>
</evidence>
<evidence type="ECO:0008006" key="8">
    <source>
        <dbReference type="Google" id="ProtNLM"/>
    </source>
</evidence>
<evidence type="ECO:0000313" key="7">
    <source>
        <dbReference type="Proteomes" id="UP000191518"/>
    </source>
</evidence>
<dbReference type="Proteomes" id="UP000191518">
    <property type="component" value="Unassembled WGS sequence"/>
</dbReference>
<accession>A0A1V6R444</accession>
<keyword evidence="2 5" id="KW-0472">Membrane</keyword>
<dbReference type="GO" id="GO:0005778">
    <property type="term" value="C:peroxisomal membrane"/>
    <property type="evidence" value="ECO:0007669"/>
    <property type="project" value="UniProtKB-SubCell"/>
</dbReference>
<evidence type="ECO:0000256" key="5">
    <source>
        <dbReference type="SAM" id="Phobius"/>
    </source>
</evidence>
<dbReference type="GO" id="GO:0016559">
    <property type="term" value="P:peroxisome fission"/>
    <property type="evidence" value="ECO:0007669"/>
    <property type="project" value="InterPro"/>
</dbReference>
<dbReference type="InterPro" id="IPR008733">
    <property type="entry name" value="PEX11"/>
</dbReference>
<dbReference type="PANTHER" id="PTHR12652:SF23">
    <property type="entry name" value="MICROBODY (PEROXISOME) PROLIFERATION PROTEIN PEROXIN 11B (EUROFUNG)"/>
    <property type="match status" value="1"/>
</dbReference>
<evidence type="ECO:0000313" key="6">
    <source>
        <dbReference type="EMBL" id="OQD96215.1"/>
    </source>
</evidence>
<dbReference type="AlphaFoldDB" id="A0A1V6R444"/>
<gene>
    <name evidence="6" type="ORF">PENVUL_c095G09479</name>
</gene>
<protein>
    <recommendedName>
        <fullName evidence="8">Peroxisomal biogenesis factor 11</fullName>
    </recommendedName>
</protein>
<proteinExistence type="predicted"/>
<keyword evidence="5" id="KW-0812">Transmembrane</keyword>
<evidence type="ECO:0000256" key="3">
    <source>
        <dbReference type="ARBA" id="ARBA00023140"/>
    </source>
</evidence>
<organism evidence="6 7">
    <name type="scientific">Penicillium vulpinum</name>
    <dbReference type="NCBI Taxonomy" id="29845"/>
    <lineage>
        <taxon>Eukaryota</taxon>
        <taxon>Fungi</taxon>
        <taxon>Dikarya</taxon>
        <taxon>Ascomycota</taxon>
        <taxon>Pezizomycotina</taxon>
        <taxon>Eurotiomycetes</taxon>
        <taxon>Eurotiomycetidae</taxon>
        <taxon>Eurotiales</taxon>
        <taxon>Aspergillaceae</taxon>
        <taxon>Penicillium</taxon>
    </lineage>
</organism>
<keyword evidence="5" id="KW-1133">Transmembrane helix</keyword>
<keyword evidence="7" id="KW-1185">Reference proteome</keyword>
<evidence type="ECO:0000256" key="1">
    <source>
        <dbReference type="ARBA" id="ARBA00022593"/>
    </source>
</evidence>